<gene>
    <name evidence="7" type="ORF">DLJ53_05950</name>
</gene>
<sequence>MIMQRAFRYGFPIGLAAGVGASLADLLFATAAVFGVSTVSAFVEGHSRIIQLVGGILVVLFGARILWRQPGFGQPLPMEAKQKGAVGTALTTFFLTLWNPATIFGFLAYFGALGEWGPDQGDIIGTAQLLLGVAMGTIGWWCGLAALVTRLRLHLNESTLNKVNVVAGALLVGFGALILGRLSVTYFNVI</sequence>
<feature type="transmembrane region" description="Helical" evidence="6">
    <location>
        <begin position="12"/>
        <end position="43"/>
    </location>
</feature>
<dbReference type="Proteomes" id="UP000249590">
    <property type="component" value="Unassembled WGS sequence"/>
</dbReference>
<evidence type="ECO:0000256" key="3">
    <source>
        <dbReference type="ARBA" id="ARBA00022692"/>
    </source>
</evidence>
<dbReference type="InterPro" id="IPR001123">
    <property type="entry name" value="LeuE-type"/>
</dbReference>
<keyword evidence="3 6" id="KW-0812">Transmembrane</keyword>
<name>A0A8B2P7D9_9HYPH</name>
<feature type="transmembrane region" description="Helical" evidence="6">
    <location>
        <begin position="49"/>
        <end position="67"/>
    </location>
</feature>
<dbReference type="PANTHER" id="PTHR30086:SF20">
    <property type="entry name" value="ARGININE EXPORTER PROTEIN ARGO-RELATED"/>
    <property type="match status" value="1"/>
</dbReference>
<accession>A0A8B2P7D9</accession>
<comment type="subcellular location">
    <subcellularLocation>
        <location evidence="1">Cell membrane</location>
        <topology evidence="1">Multi-pass membrane protein</topology>
    </subcellularLocation>
</comment>
<dbReference type="GO" id="GO:0015171">
    <property type="term" value="F:amino acid transmembrane transporter activity"/>
    <property type="evidence" value="ECO:0007669"/>
    <property type="project" value="TreeGrafter"/>
</dbReference>
<evidence type="ECO:0000313" key="8">
    <source>
        <dbReference type="Proteomes" id="UP000249590"/>
    </source>
</evidence>
<keyword evidence="5 6" id="KW-0472">Membrane</keyword>
<evidence type="ECO:0000313" key="7">
    <source>
        <dbReference type="EMBL" id="RAI04539.1"/>
    </source>
</evidence>
<evidence type="ECO:0000256" key="5">
    <source>
        <dbReference type="ARBA" id="ARBA00023136"/>
    </source>
</evidence>
<dbReference type="Pfam" id="PF01810">
    <property type="entry name" value="LysE"/>
    <property type="match status" value="1"/>
</dbReference>
<organism evidence="7 8">
    <name type="scientific">Acuticoccus sediminis</name>
    <dbReference type="NCBI Taxonomy" id="2184697"/>
    <lineage>
        <taxon>Bacteria</taxon>
        <taxon>Pseudomonadati</taxon>
        <taxon>Pseudomonadota</taxon>
        <taxon>Alphaproteobacteria</taxon>
        <taxon>Hyphomicrobiales</taxon>
        <taxon>Amorphaceae</taxon>
        <taxon>Acuticoccus</taxon>
    </lineage>
</organism>
<keyword evidence="8" id="KW-1185">Reference proteome</keyword>
<evidence type="ECO:0000256" key="2">
    <source>
        <dbReference type="ARBA" id="ARBA00022475"/>
    </source>
</evidence>
<dbReference type="OrthoDB" id="7874789at2"/>
<keyword evidence="2" id="KW-1003">Cell membrane</keyword>
<dbReference type="PANTHER" id="PTHR30086">
    <property type="entry name" value="ARGININE EXPORTER PROTEIN ARGO"/>
    <property type="match status" value="1"/>
</dbReference>
<feature type="transmembrane region" description="Helical" evidence="6">
    <location>
        <begin position="129"/>
        <end position="151"/>
    </location>
</feature>
<dbReference type="AlphaFoldDB" id="A0A8B2P7D9"/>
<dbReference type="GO" id="GO:0005886">
    <property type="term" value="C:plasma membrane"/>
    <property type="evidence" value="ECO:0007669"/>
    <property type="project" value="UniProtKB-SubCell"/>
</dbReference>
<protein>
    <submittedName>
        <fullName evidence="7">Lysine transporter LysE</fullName>
    </submittedName>
</protein>
<feature type="transmembrane region" description="Helical" evidence="6">
    <location>
        <begin position="163"/>
        <end position="184"/>
    </location>
</feature>
<keyword evidence="4 6" id="KW-1133">Transmembrane helix</keyword>
<reference evidence="7 8" key="1">
    <citation type="submission" date="2018-05" db="EMBL/GenBank/DDBJ databases">
        <title>Acuticoccus sediminis sp. nov., isolated from deep-sea sediment of Indian Ocean.</title>
        <authorList>
            <person name="Liu X."/>
            <person name="Lai Q."/>
            <person name="Du Y."/>
            <person name="Sun F."/>
            <person name="Zhang X."/>
            <person name="Wang S."/>
            <person name="Shao Z."/>
        </authorList>
    </citation>
    <scope>NUCLEOTIDE SEQUENCE [LARGE SCALE GENOMIC DNA]</scope>
    <source>
        <strain evidence="7 8">PTG4-2</strain>
    </source>
</reference>
<feature type="transmembrane region" description="Helical" evidence="6">
    <location>
        <begin position="88"/>
        <end position="109"/>
    </location>
</feature>
<evidence type="ECO:0000256" key="4">
    <source>
        <dbReference type="ARBA" id="ARBA00022989"/>
    </source>
</evidence>
<comment type="caution">
    <text evidence="7">The sequence shown here is derived from an EMBL/GenBank/DDBJ whole genome shotgun (WGS) entry which is preliminary data.</text>
</comment>
<proteinExistence type="predicted"/>
<evidence type="ECO:0000256" key="1">
    <source>
        <dbReference type="ARBA" id="ARBA00004651"/>
    </source>
</evidence>
<dbReference type="EMBL" id="QHHQ01000001">
    <property type="protein sequence ID" value="RAI04539.1"/>
    <property type="molecule type" value="Genomic_DNA"/>
</dbReference>
<evidence type="ECO:0000256" key="6">
    <source>
        <dbReference type="SAM" id="Phobius"/>
    </source>
</evidence>